<comment type="caution">
    <text evidence="1">The sequence shown here is derived from an EMBL/GenBank/DDBJ whole genome shotgun (WGS) entry which is preliminary data.</text>
</comment>
<sequence>MNRNRHLSYDRADEAALRNGTICSTLKRNWRNDGIGTESASVFFARELDYVKAQTYDIVHPEMTALSLFPVSNEVPEGAESFTYYSYDRTGLATIINNYATDLPRADVKGKPVTGYVKSIGDSYGYSVQELRASKMTGKSLDVRKGESARYAADYLINKLAWMGSKENNLIGILSEENDIPKFVLSTVMVDGEEKTEFCYKNADQILEDLNNMQKYVSQITKNVEKPDTLVLPAHVYIDLATRRIPDTDTTILKFLMDNAPYLKEIREANELQADSTDMNPTGSNVGLLYTNSEKKMTLEIPMPFLQHTLQENGLEIVIPCEERVAGMVIYYPLSALIVEGI</sequence>
<dbReference type="PIRSF" id="PIRSF029202">
    <property type="entry name" value="UCP029202"/>
    <property type="match status" value="1"/>
</dbReference>
<organism evidence="1 2">
    <name type="scientific">Parablautia intestinalis</name>
    <dbReference type="NCBI Taxonomy" id="2320100"/>
    <lineage>
        <taxon>Bacteria</taxon>
        <taxon>Bacillati</taxon>
        <taxon>Bacillota</taxon>
        <taxon>Clostridia</taxon>
        <taxon>Lachnospirales</taxon>
        <taxon>Lachnospiraceae</taxon>
        <taxon>Parablautia</taxon>
    </lineage>
</organism>
<accession>A0A3A9AFM0</accession>
<keyword evidence="2" id="KW-1185">Reference proteome</keyword>
<reference evidence="1 2" key="1">
    <citation type="submission" date="2018-09" db="EMBL/GenBank/DDBJ databases">
        <title>Murine metabolic-syndrome-specific gut microbial biobank.</title>
        <authorList>
            <person name="Liu C."/>
        </authorList>
    </citation>
    <scope>NUCLEOTIDE SEQUENCE [LARGE SCALE GENOMIC DNA]</scope>
    <source>
        <strain evidence="1 2">0.1xD8-82</strain>
    </source>
</reference>
<proteinExistence type="predicted"/>
<dbReference type="InterPro" id="IPR020049">
    <property type="entry name" value="Major_capsid-like"/>
</dbReference>
<dbReference type="AlphaFoldDB" id="A0A3A9AFM0"/>
<protein>
    <submittedName>
        <fullName evidence="1">DUF2184 domain-containing protein</fullName>
    </submittedName>
</protein>
<evidence type="ECO:0000313" key="2">
    <source>
        <dbReference type="Proteomes" id="UP000280696"/>
    </source>
</evidence>
<dbReference type="Proteomes" id="UP000280696">
    <property type="component" value="Unassembled WGS sequence"/>
</dbReference>
<gene>
    <name evidence="1" type="ORF">D7V94_13480</name>
</gene>
<name>A0A3A9AFM0_9FIRM</name>
<dbReference type="OrthoDB" id="9811942at2"/>
<dbReference type="RefSeq" id="WP_120470627.1">
    <property type="nucleotide sequence ID" value="NZ_RAYQ01000014.1"/>
</dbReference>
<dbReference type="Pfam" id="PF09950">
    <property type="entry name" value="Major_capside"/>
    <property type="match status" value="1"/>
</dbReference>
<evidence type="ECO:0000313" key="1">
    <source>
        <dbReference type="EMBL" id="RKI90440.1"/>
    </source>
</evidence>
<dbReference type="EMBL" id="RAYQ01000014">
    <property type="protein sequence ID" value="RKI90440.1"/>
    <property type="molecule type" value="Genomic_DNA"/>
</dbReference>